<feature type="region of interest" description="Disordered" evidence="1">
    <location>
        <begin position="88"/>
        <end position="144"/>
    </location>
</feature>
<dbReference type="Proteomes" id="UP001165083">
    <property type="component" value="Unassembled WGS sequence"/>
</dbReference>
<protein>
    <submittedName>
        <fullName evidence="2">Unnamed protein product</fullName>
    </submittedName>
</protein>
<evidence type="ECO:0000313" key="2">
    <source>
        <dbReference type="EMBL" id="GMF18327.1"/>
    </source>
</evidence>
<dbReference type="OrthoDB" id="106086at2759"/>
<reference evidence="2" key="1">
    <citation type="submission" date="2023-04" db="EMBL/GenBank/DDBJ databases">
        <title>Phytophthora lilii NBRC 32176.</title>
        <authorList>
            <person name="Ichikawa N."/>
            <person name="Sato H."/>
            <person name="Tonouchi N."/>
        </authorList>
    </citation>
    <scope>NUCLEOTIDE SEQUENCE</scope>
    <source>
        <strain evidence="2">NBRC 32176</strain>
    </source>
</reference>
<accession>A0A9W6WUM9</accession>
<comment type="caution">
    <text evidence="2">The sequence shown here is derived from an EMBL/GenBank/DDBJ whole genome shotgun (WGS) entry which is preliminary data.</text>
</comment>
<dbReference type="AlphaFoldDB" id="A0A9W6WUM9"/>
<evidence type="ECO:0000313" key="3">
    <source>
        <dbReference type="Proteomes" id="UP001165083"/>
    </source>
</evidence>
<feature type="compositionally biased region" description="Low complexity" evidence="1">
    <location>
        <begin position="101"/>
        <end position="122"/>
    </location>
</feature>
<dbReference type="EMBL" id="BSXW01000313">
    <property type="protein sequence ID" value="GMF18327.1"/>
    <property type="molecule type" value="Genomic_DNA"/>
</dbReference>
<keyword evidence="3" id="KW-1185">Reference proteome</keyword>
<gene>
    <name evidence="2" type="ORF">Plil01_000684400</name>
</gene>
<feature type="region of interest" description="Disordered" evidence="1">
    <location>
        <begin position="25"/>
        <end position="54"/>
    </location>
</feature>
<organism evidence="2 3">
    <name type="scientific">Phytophthora lilii</name>
    <dbReference type="NCBI Taxonomy" id="2077276"/>
    <lineage>
        <taxon>Eukaryota</taxon>
        <taxon>Sar</taxon>
        <taxon>Stramenopiles</taxon>
        <taxon>Oomycota</taxon>
        <taxon>Peronosporomycetes</taxon>
        <taxon>Peronosporales</taxon>
        <taxon>Peronosporaceae</taxon>
        <taxon>Phytophthora</taxon>
    </lineage>
</organism>
<name>A0A9W6WUM9_9STRA</name>
<evidence type="ECO:0000256" key="1">
    <source>
        <dbReference type="SAM" id="MobiDB-lite"/>
    </source>
</evidence>
<proteinExistence type="predicted"/>
<sequence>MDTEHGITAQDRGAAAGIGRCKHMVHDGKDAGSAGLQRPDTGERRPSISSDPTLSDFRVGLMASLITSDEGLFDDIVGLLDFNGPFTPRPSIDRETGVANSSTSSPSGPDSGSPTSSSASGGHTDSRSSRREKEKNRQRRYRKRLKDSREELLLQVEELSKELNRLNTRTPKRKKTDTDGVIATTRWVADAIREKEMRVESEAEQKQPIAAVNRQAEYIMGLRQVVGYRSGDVIEYGGGGVGSFLCQNNIPTLHSMTSALYMTYLQQLDACYARVDTVMNECGMNTMAETTIRTIHRRKNDGEVAYFQHVNKVALPFNFQQTCDVLWQAVREQDEPAFGGYEIAPDNDVFIKTRVLRALNIGALAQRFISRFYKEEGRLLLVWKMSSEGEGAFSGLHAEETTWLSVRQTPTGVMLEVCAQQVPMRFNLPHSKQPAIDKFYNLLHESLEADKEEMSKRMEKLLISDVLTGIDV</sequence>
<feature type="compositionally biased region" description="Basic and acidic residues" evidence="1">
    <location>
        <begin position="124"/>
        <end position="135"/>
    </location>
</feature>